<feature type="transmembrane region" description="Helical" evidence="2">
    <location>
        <begin position="477"/>
        <end position="503"/>
    </location>
</feature>
<dbReference type="SUPFAM" id="SSF103473">
    <property type="entry name" value="MFS general substrate transporter"/>
    <property type="match status" value="2"/>
</dbReference>
<feature type="domain" description="Phospholipid/glycerol acyltransferase" evidence="3">
    <location>
        <begin position="733"/>
        <end position="845"/>
    </location>
</feature>
<dbReference type="PANTHER" id="PTHR23516">
    <property type="entry name" value="SAM (S-ADENOSYL METHIONINE) TRANSPORTER"/>
    <property type="match status" value="1"/>
</dbReference>
<organism evidence="4 5">
    <name type="scientific">Adineta steineri</name>
    <dbReference type="NCBI Taxonomy" id="433720"/>
    <lineage>
        <taxon>Eukaryota</taxon>
        <taxon>Metazoa</taxon>
        <taxon>Spiralia</taxon>
        <taxon>Gnathifera</taxon>
        <taxon>Rotifera</taxon>
        <taxon>Eurotatoria</taxon>
        <taxon>Bdelloidea</taxon>
        <taxon>Adinetida</taxon>
        <taxon>Adinetidae</taxon>
        <taxon>Adineta</taxon>
    </lineage>
</organism>
<feature type="transmembrane region" description="Helical" evidence="2">
    <location>
        <begin position="6"/>
        <end position="22"/>
    </location>
</feature>
<keyword evidence="2" id="KW-1133">Transmembrane helix</keyword>
<feature type="transmembrane region" description="Helical" evidence="2">
    <location>
        <begin position="279"/>
        <end position="301"/>
    </location>
</feature>
<dbReference type="GO" id="GO:0016020">
    <property type="term" value="C:membrane"/>
    <property type="evidence" value="ECO:0007669"/>
    <property type="project" value="InterPro"/>
</dbReference>
<feature type="transmembrane region" description="Helical" evidence="2">
    <location>
        <begin position="200"/>
        <end position="220"/>
    </location>
</feature>
<dbReference type="AlphaFoldDB" id="A0A813UQ80"/>
<dbReference type="SMART" id="SM00563">
    <property type="entry name" value="PlsC"/>
    <property type="match status" value="1"/>
</dbReference>
<evidence type="ECO:0000256" key="2">
    <source>
        <dbReference type="SAM" id="Phobius"/>
    </source>
</evidence>
<protein>
    <recommendedName>
        <fullName evidence="3">Phospholipid/glycerol acyltransferase domain-containing protein</fullName>
    </recommendedName>
</protein>
<dbReference type="CDD" id="cd17487">
    <property type="entry name" value="MFS_MFSD5_like"/>
    <property type="match status" value="1"/>
</dbReference>
<evidence type="ECO:0000256" key="1">
    <source>
        <dbReference type="ARBA" id="ARBA00025707"/>
    </source>
</evidence>
<dbReference type="EMBL" id="CAJNOG010000044">
    <property type="protein sequence ID" value="CAF0832322.1"/>
    <property type="molecule type" value="Genomic_DNA"/>
</dbReference>
<dbReference type="Pfam" id="PF01553">
    <property type="entry name" value="Acyltransferase"/>
    <property type="match status" value="1"/>
</dbReference>
<dbReference type="PANTHER" id="PTHR23516:SF23">
    <property type="entry name" value="MOLYBDATE-ANION TRANSPORTER"/>
    <property type="match status" value="1"/>
</dbReference>
<feature type="transmembrane region" description="Helical" evidence="2">
    <location>
        <begin position="355"/>
        <end position="373"/>
    </location>
</feature>
<feature type="transmembrane region" description="Helical" evidence="2">
    <location>
        <begin position="322"/>
        <end position="343"/>
    </location>
</feature>
<comment type="caution">
    <text evidence="4">The sequence shown here is derived from an EMBL/GenBank/DDBJ whole genome shotgun (WGS) entry which is preliminary data.</text>
</comment>
<name>A0A813UQ80_9BILA</name>
<feature type="transmembrane region" description="Helical" evidence="2">
    <location>
        <begin position="127"/>
        <end position="149"/>
    </location>
</feature>
<dbReference type="InterPro" id="IPR002123">
    <property type="entry name" value="Plipid/glycerol_acylTrfase"/>
</dbReference>
<keyword evidence="2" id="KW-0472">Membrane</keyword>
<feature type="transmembrane region" description="Helical" evidence="2">
    <location>
        <begin position="700"/>
        <end position="720"/>
    </location>
</feature>
<evidence type="ECO:0000259" key="3">
    <source>
        <dbReference type="SMART" id="SM00563"/>
    </source>
</evidence>
<dbReference type="Proteomes" id="UP000663845">
    <property type="component" value="Unassembled WGS sequence"/>
</dbReference>
<proteinExistence type="predicted"/>
<dbReference type="CDD" id="cd07991">
    <property type="entry name" value="LPLAT_LPCAT1-like"/>
    <property type="match status" value="1"/>
</dbReference>
<evidence type="ECO:0000313" key="5">
    <source>
        <dbReference type="Proteomes" id="UP000663845"/>
    </source>
</evidence>
<dbReference type="InterPro" id="IPR008509">
    <property type="entry name" value="MOT2/MFSD5"/>
</dbReference>
<reference evidence="4" key="1">
    <citation type="submission" date="2021-02" db="EMBL/GenBank/DDBJ databases">
        <authorList>
            <person name="Nowell W R."/>
        </authorList>
    </citation>
    <scope>NUCLEOTIDE SEQUENCE</scope>
</reference>
<dbReference type="GO" id="GO:0008374">
    <property type="term" value="F:O-acyltransferase activity"/>
    <property type="evidence" value="ECO:0007669"/>
    <property type="project" value="InterPro"/>
</dbReference>
<comment type="pathway">
    <text evidence="1">Phospholipid metabolism.</text>
</comment>
<dbReference type="Gene3D" id="1.20.1250.20">
    <property type="entry name" value="MFS general substrate transporter like domains"/>
    <property type="match status" value="2"/>
</dbReference>
<feature type="transmembrane region" description="Helical" evidence="2">
    <location>
        <begin position="671"/>
        <end position="688"/>
    </location>
</feature>
<dbReference type="InterPro" id="IPR036259">
    <property type="entry name" value="MFS_trans_sf"/>
</dbReference>
<feature type="transmembrane region" description="Helical" evidence="2">
    <location>
        <begin position="161"/>
        <end position="180"/>
    </location>
</feature>
<accession>A0A813UQ80</accession>
<sequence>MDVFLIVLGLLIAGCFILHLYTRQVQQQVKDPAFRKFQQVYLIVYLLAVAGDWLQGPHVYALYESYGIQKHEIEILFIAGFGSSMIFGTIVASLADKYGRRNTCLLYGILYGVSCITKHFPNFQVLFVGRLLAGMATSILFSAFESWLINEHQRHFPNFQVLFVGRLLAGMATSILFSAFESWLINEHQRRNFEPETLGTIFANAYFGNSVVAILSGITAQIAATKFGYVAPFDSAILVFIAMCFILATTWSENHGDAGAPISQSFLSAWNSIKSDRKIFLLGIVQALFEASMYVFVLEWTPALTEALSVPSIDKTDNTKPPIPHGYVFASYMVAMMMGSNSFKVFCNYTTPESFMRYIVIVAAFCLSVPVFLPKSQVVMFSSFLIFEFCIGIFWPAMATMRSKYVPEEARATIMNYFRIPLNLIVVVILLKDFHLKVIFMSCVFFLVLAAISMSLLHKLYHHWSSYSLKQRVTLAVQIFAILGFLCLPVISIVALVLTLAVLNMSLGIRKLYVKILTFLFDYATQISKDKEIPFDSNLKTAESPTPQIEPQVIDNVLDDWVELSPNTFMINESKTEQSITSEEENQRISRASSQTDIQFKLSDIIDYTRQGLEAIVDDEVTKRFTSANEMAVWNLLTRTQQQHGSFSIRVTVLWFIGFLIRYFILFPIRICLFFLAIFWVLGSIIFLRYIPKQEMKLRFGFYINIVLHRILSRVFSAIITYHNTEHRAKCGSICVANHTSPIDVIILSTDNGFSMIGQKHGGFFGIVQKTLSQTANHIWFERSEAKDRHMVAQKMREHIENETNLPILIFPEGTCINNTSVMMFKKGCFEISEAPIYPVAIKYDNRFGDAFWNSSKHELVQYLILMMTSWAIVVDVYYLPPMKIEKNELSMDFARRVKAAIAKQGGFVDLEWDGGLKRSLPKADFREEEQRKFYEMLKTD</sequence>
<dbReference type="Pfam" id="PF05631">
    <property type="entry name" value="MFS_5"/>
    <property type="match status" value="2"/>
</dbReference>
<dbReference type="SUPFAM" id="SSF69593">
    <property type="entry name" value="Glycerol-3-phosphate (1)-acyltransferase"/>
    <property type="match status" value="1"/>
</dbReference>
<keyword evidence="2" id="KW-0812">Transmembrane</keyword>
<feature type="transmembrane region" description="Helical" evidence="2">
    <location>
        <begin position="410"/>
        <end position="431"/>
    </location>
</feature>
<dbReference type="GO" id="GO:0015098">
    <property type="term" value="F:molybdate ion transmembrane transporter activity"/>
    <property type="evidence" value="ECO:0007669"/>
    <property type="project" value="InterPro"/>
</dbReference>
<feature type="transmembrane region" description="Helical" evidence="2">
    <location>
        <begin position="227"/>
        <end position="248"/>
    </location>
</feature>
<feature type="transmembrane region" description="Helical" evidence="2">
    <location>
        <begin position="42"/>
        <end position="63"/>
    </location>
</feature>
<evidence type="ECO:0000313" key="4">
    <source>
        <dbReference type="EMBL" id="CAF0832322.1"/>
    </source>
</evidence>
<dbReference type="InterPro" id="IPR045252">
    <property type="entry name" value="LPCAT1-like"/>
</dbReference>
<feature type="transmembrane region" description="Helical" evidence="2">
    <location>
        <begin position="378"/>
        <end position="398"/>
    </location>
</feature>
<gene>
    <name evidence="4" type="ORF">JYZ213_LOCUS6903</name>
</gene>
<feature type="transmembrane region" description="Helical" evidence="2">
    <location>
        <begin position="75"/>
        <end position="95"/>
    </location>
</feature>
<feature type="transmembrane region" description="Helical" evidence="2">
    <location>
        <begin position="438"/>
        <end position="457"/>
    </location>
</feature>